<feature type="transmembrane region" description="Helical" evidence="1">
    <location>
        <begin position="98"/>
        <end position="116"/>
    </location>
</feature>
<organism evidence="2 3">
    <name type="scientific">Ornithinimicrobium humiphilum</name>
    <dbReference type="NCBI Taxonomy" id="125288"/>
    <lineage>
        <taxon>Bacteria</taxon>
        <taxon>Bacillati</taxon>
        <taxon>Actinomycetota</taxon>
        <taxon>Actinomycetes</taxon>
        <taxon>Micrococcales</taxon>
        <taxon>Ornithinimicrobiaceae</taxon>
        <taxon>Ornithinimicrobium</taxon>
    </lineage>
</organism>
<keyword evidence="1" id="KW-1133">Transmembrane helix</keyword>
<proteinExistence type="predicted"/>
<evidence type="ECO:0000313" key="2">
    <source>
        <dbReference type="EMBL" id="TQM95806.1"/>
    </source>
</evidence>
<gene>
    <name evidence="2" type="ORF">FB476_0656</name>
</gene>
<keyword evidence="3" id="KW-1185">Reference proteome</keyword>
<dbReference type="OrthoDB" id="9891115at2"/>
<accession>A0A543KL43</accession>
<keyword evidence="1" id="KW-0472">Membrane</keyword>
<dbReference type="RefSeq" id="WP_141817511.1">
    <property type="nucleotide sequence ID" value="NZ_BAAAIL010000003.1"/>
</dbReference>
<comment type="caution">
    <text evidence="2">The sequence shown here is derived from an EMBL/GenBank/DDBJ whole genome shotgun (WGS) entry which is preliminary data.</text>
</comment>
<keyword evidence="1" id="KW-0812">Transmembrane</keyword>
<dbReference type="Proteomes" id="UP000315133">
    <property type="component" value="Unassembled WGS sequence"/>
</dbReference>
<feature type="transmembrane region" description="Helical" evidence="1">
    <location>
        <begin position="33"/>
        <end position="54"/>
    </location>
</feature>
<name>A0A543KL43_9MICO</name>
<reference evidence="2 3" key="1">
    <citation type="submission" date="2019-06" db="EMBL/GenBank/DDBJ databases">
        <title>Sequencing the genomes of 1000 actinobacteria strains.</title>
        <authorList>
            <person name="Klenk H.-P."/>
        </authorList>
    </citation>
    <scope>NUCLEOTIDE SEQUENCE [LARGE SCALE GENOMIC DNA]</scope>
    <source>
        <strain evidence="2 3">DSM 12362</strain>
    </source>
</reference>
<dbReference type="EMBL" id="VFPU01000001">
    <property type="protein sequence ID" value="TQM95806.1"/>
    <property type="molecule type" value="Genomic_DNA"/>
</dbReference>
<evidence type="ECO:0000256" key="1">
    <source>
        <dbReference type="SAM" id="Phobius"/>
    </source>
</evidence>
<dbReference type="AlphaFoldDB" id="A0A543KL43"/>
<evidence type="ECO:0000313" key="3">
    <source>
        <dbReference type="Proteomes" id="UP000315133"/>
    </source>
</evidence>
<sequence length="131" mass="13518">MRRDLLTAVLHGAVLWALGRLLAATILSSGAQDVVAVAGATTVTTAAATAATAWVGRSLDAEPGRLLRRFLPLPVLLAAVTAYLVVSRGASALETVLATAPWLLGPTLAVVAILVARRSRPRRSSMVGELA</sequence>
<protein>
    <submittedName>
        <fullName evidence="2">Uncharacterized protein</fullName>
    </submittedName>
</protein>
<feature type="transmembrane region" description="Helical" evidence="1">
    <location>
        <begin position="66"/>
        <end position="86"/>
    </location>
</feature>